<reference evidence="1 2" key="1">
    <citation type="submission" date="2015-12" db="EMBL/GenBank/DDBJ databases">
        <title>Draft genome sequence of Moniliophthora roreri, the causal agent of frosty pod rot of cacao.</title>
        <authorList>
            <person name="Aime M.C."/>
            <person name="Diaz-Valderrama J.R."/>
            <person name="Kijpornyongpan T."/>
            <person name="Phillips-Mora W."/>
        </authorList>
    </citation>
    <scope>NUCLEOTIDE SEQUENCE [LARGE SCALE GENOMIC DNA]</scope>
    <source>
        <strain evidence="1 2">MCA 2952</strain>
    </source>
</reference>
<proteinExistence type="predicted"/>
<evidence type="ECO:0000313" key="2">
    <source>
        <dbReference type="Proteomes" id="UP000054988"/>
    </source>
</evidence>
<accession>A0A0W0F9F6</accession>
<gene>
    <name evidence="1" type="ORF">WG66_14517</name>
</gene>
<organism evidence="1 2">
    <name type="scientific">Moniliophthora roreri</name>
    <name type="common">Frosty pod rot fungus</name>
    <name type="synonym">Monilia roreri</name>
    <dbReference type="NCBI Taxonomy" id="221103"/>
    <lineage>
        <taxon>Eukaryota</taxon>
        <taxon>Fungi</taxon>
        <taxon>Dikarya</taxon>
        <taxon>Basidiomycota</taxon>
        <taxon>Agaricomycotina</taxon>
        <taxon>Agaricomycetes</taxon>
        <taxon>Agaricomycetidae</taxon>
        <taxon>Agaricales</taxon>
        <taxon>Marasmiineae</taxon>
        <taxon>Marasmiaceae</taxon>
        <taxon>Moniliophthora</taxon>
    </lineage>
</organism>
<dbReference type="AlphaFoldDB" id="A0A0W0F9F6"/>
<evidence type="ECO:0000313" key="1">
    <source>
        <dbReference type="EMBL" id="KTB32933.1"/>
    </source>
</evidence>
<sequence>MAVVFNFNFNADEINLNAHTVSTGIKEAVKSNSTTLLLLVGTLYFFGPKIFEWRFPCRTTDQLYLSIQKLEALIDSNSRLDSDIIPQYDVVHFKALLQTINDRADKIKVRNGQEPARSNPFAWGMFRWEVLRDVDSCYTLLRNLECVVNAKIHGAPTED</sequence>
<name>A0A0W0F9F6_MONRR</name>
<dbReference type="Proteomes" id="UP000054988">
    <property type="component" value="Unassembled WGS sequence"/>
</dbReference>
<protein>
    <submittedName>
        <fullName evidence="1">Uncharacterized protein</fullName>
    </submittedName>
</protein>
<dbReference type="EMBL" id="LATX01002199">
    <property type="protein sequence ID" value="KTB32933.1"/>
    <property type="molecule type" value="Genomic_DNA"/>
</dbReference>
<comment type="caution">
    <text evidence="1">The sequence shown here is derived from an EMBL/GenBank/DDBJ whole genome shotgun (WGS) entry which is preliminary data.</text>
</comment>